<protein>
    <submittedName>
        <fullName evidence="8">Glycosyltransferase family 2 protein</fullName>
    </submittedName>
</protein>
<feature type="transmembrane region" description="Helical" evidence="6">
    <location>
        <begin position="271"/>
        <end position="296"/>
    </location>
</feature>
<dbReference type="SUPFAM" id="SSF53448">
    <property type="entry name" value="Nucleotide-diphospho-sugar transferases"/>
    <property type="match status" value="1"/>
</dbReference>
<proteinExistence type="predicted"/>
<feature type="transmembrane region" description="Helical" evidence="6">
    <location>
        <begin position="326"/>
        <end position="347"/>
    </location>
</feature>
<feature type="domain" description="Glycosyltransferase 2-like" evidence="7">
    <location>
        <begin position="44"/>
        <end position="171"/>
    </location>
</feature>
<keyword evidence="3" id="KW-0328">Glycosyltransferase</keyword>
<evidence type="ECO:0000256" key="4">
    <source>
        <dbReference type="ARBA" id="ARBA00022679"/>
    </source>
</evidence>
<dbReference type="PANTHER" id="PTHR43646:SF2">
    <property type="entry name" value="GLYCOSYLTRANSFERASE 2-LIKE DOMAIN-CONTAINING PROTEIN"/>
    <property type="match status" value="1"/>
</dbReference>
<comment type="caution">
    <text evidence="8">The sequence shown here is derived from an EMBL/GenBank/DDBJ whole genome shotgun (WGS) entry which is preliminary data.</text>
</comment>
<keyword evidence="6" id="KW-0812">Transmembrane</keyword>
<dbReference type="Gene3D" id="3.90.550.10">
    <property type="entry name" value="Spore Coat Polysaccharide Biosynthesis Protein SpsA, Chain A"/>
    <property type="match status" value="1"/>
</dbReference>
<evidence type="ECO:0000256" key="2">
    <source>
        <dbReference type="ARBA" id="ARBA00022475"/>
    </source>
</evidence>
<keyword evidence="5 6" id="KW-0472">Membrane</keyword>
<evidence type="ECO:0000259" key="7">
    <source>
        <dbReference type="Pfam" id="PF00535"/>
    </source>
</evidence>
<gene>
    <name evidence="8" type="ORF">ENS59_03490</name>
</gene>
<dbReference type="AlphaFoldDB" id="A0A7C3IGL8"/>
<keyword evidence="4 8" id="KW-0808">Transferase</keyword>
<evidence type="ECO:0000256" key="5">
    <source>
        <dbReference type="ARBA" id="ARBA00023136"/>
    </source>
</evidence>
<dbReference type="PANTHER" id="PTHR43646">
    <property type="entry name" value="GLYCOSYLTRANSFERASE"/>
    <property type="match status" value="1"/>
</dbReference>
<keyword evidence="2" id="KW-1003">Cell membrane</keyword>
<dbReference type="CDD" id="cd00761">
    <property type="entry name" value="Glyco_tranf_GTA_type"/>
    <property type="match status" value="1"/>
</dbReference>
<name>A0A7C3IGL8_9SPIR</name>
<evidence type="ECO:0000256" key="3">
    <source>
        <dbReference type="ARBA" id="ARBA00022676"/>
    </source>
</evidence>
<sequence>MRDLIQLIFFVYLACLGFWRLRRFYTAPLAAYAARESAEPLSLSVIIPARNEEQRLPALLDSLQNQTSKPQEIIVVDDGSTDGTEAVARRYGCRVVHPESSEWTGKSAACYAGAQAATGEYLLFFDADVYLAADALEYVYPYRKKGRVVSIQPYHYMERPYEQCSLYFNLVAILGLDLGRWRHPFETQLGFFGPCVLMDRDTYLATGGHSLVRDAILEDMALGQALAKRKIPLIALPHNNHLSFRMYAEGFKKLFDGWSKNMGIAAQRSSLWTILIISAIMALSFFIPGQLFIALVNANLPFMLLYGATYVLFAGLLFVSSRRIGAFRLGSCLCFPLFASFFILVLVRSLVMQLFNIPIEWRGRRVNIR</sequence>
<keyword evidence="6" id="KW-1133">Transmembrane helix</keyword>
<accession>A0A7C3IGL8</accession>
<dbReference type="InterPro" id="IPR001173">
    <property type="entry name" value="Glyco_trans_2-like"/>
</dbReference>
<organism evidence="8">
    <name type="scientific">Gracilinema caldarium</name>
    <dbReference type="NCBI Taxonomy" id="215591"/>
    <lineage>
        <taxon>Bacteria</taxon>
        <taxon>Pseudomonadati</taxon>
        <taxon>Spirochaetota</taxon>
        <taxon>Spirochaetia</taxon>
        <taxon>Spirochaetales</taxon>
        <taxon>Breznakiellaceae</taxon>
        <taxon>Gracilinema</taxon>
    </lineage>
</organism>
<evidence type="ECO:0000256" key="6">
    <source>
        <dbReference type="SAM" id="Phobius"/>
    </source>
</evidence>
<evidence type="ECO:0000256" key="1">
    <source>
        <dbReference type="ARBA" id="ARBA00004236"/>
    </source>
</evidence>
<dbReference type="InterPro" id="IPR029044">
    <property type="entry name" value="Nucleotide-diphossugar_trans"/>
</dbReference>
<comment type="subcellular location">
    <subcellularLocation>
        <location evidence="1">Cell membrane</location>
    </subcellularLocation>
</comment>
<reference evidence="8" key="1">
    <citation type="journal article" date="2020" name="mSystems">
        <title>Genome- and Community-Level Interaction Insights into Carbon Utilization and Element Cycling Functions of Hydrothermarchaeota in Hydrothermal Sediment.</title>
        <authorList>
            <person name="Zhou Z."/>
            <person name="Liu Y."/>
            <person name="Xu W."/>
            <person name="Pan J."/>
            <person name="Luo Z.H."/>
            <person name="Li M."/>
        </authorList>
    </citation>
    <scope>NUCLEOTIDE SEQUENCE [LARGE SCALE GENOMIC DNA]</scope>
    <source>
        <strain evidence="8">SpSt-503</strain>
    </source>
</reference>
<dbReference type="Pfam" id="PF00535">
    <property type="entry name" value="Glycos_transf_2"/>
    <property type="match status" value="1"/>
</dbReference>
<dbReference type="GO" id="GO:0016757">
    <property type="term" value="F:glycosyltransferase activity"/>
    <property type="evidence" value="ECO:0007669"/>
    <property type="project" value="UniProtKB-KW"/>
</dbReference>
<evidence type="ECO:0000313" key="8">
    <source>
        <dbReference type="EMBL" id="HFH28561.1"/>
    </source>
</evidence>
<dbReference type="GO" id="GO:0005886">
    <property type="term" value="C:plasma membrane"/>
    <property type="evidence" value="ECO:0007669"/>
    <property type="project" value="UniProtKB-SubCell"/>
</dbReference>
<dbReference type="EMBL" id="DSVL01000108">
    <property type="protein sequence ID" value="HFH28561.1"/>
    <property type="molecule type" value="Genomic_DNA"/>
</dbReference>
<feature type="transmembrane region" description="Helical" evidence="6">
    <location>
        <begin position="303"/>
        <end position="320"/>
    </location>
</feature>